<organism evidence="2 3">
    <name type="scientific">Stylosanthes scabra</name>
    <dbReference type="NCBI Taxonomy" id="79078"/>
    <lineage>
        <taxon>Eukaryota</taxon>
        <taxon>Viridiplantae</taxon>
        <taxon>Streptophyta</taxon>
        <taxon>Embryophyta</taxon>
        <taxon>Tracheophyta</taxon>
        <taxon>Spermatophyta</taxon>
        <taxon>Magnoliopsida</taxon>
        <taxon>eudicotyledons</taxon>
        <taxon>Gunneridae</taxon>
        <taxon>Pentapetalae</taxon>
        <taxon>rosids</taxon>
        <taxon>fabids</taxon>
        <taxon>Fabales</taxon>
        <taxon>Fabaceae</taxon>
        <taxon>Papilionoideae</taxon>
        <taxon>50 kb inversion clade</taxon>
        <taxon>dalbergioids sensu lato</taxon>
        <taxon>Dalbergieae</taxon>
        <taxon>Pterocarpus clade</taxon>
        <taxon>Stylosanthes</taxon>
    </lineage>
</organism>
<dbReference type="PANTHER" id="PTHR34194:SF27">
    <property type="match status" value="1"/>
</dbReference>
<feature type="region of interest" description="Disordered" evidence="1">
    <location>
        <begin position="414"/>
        <end position="485"/>
    </location>
</feature>
<gene>
    <name evidence="2" type="ORF">PIB30_045728</name>
</gene>
<feature type="region of interest" description="Disordered" evidence="1">
    <location>
        <begin position="148"/>
        <end position="212"/>
    </location>
</feature>
<accession>A0ABU6XE39</accession>
<keyword evidence="3" id="KW-1185">Reference proteome</keyword>
<evidence type="ECO:0000256" key="1">
    <source>
        <dbReference type="SAM" id="MobiDB-lite"/>
    </source>
</evidence>
<protein>
    <submittedName>
        <fullName evidence="2">Uncharacterized protein</fullName>
    </submittedName>
</protein>
<comment type="caution">
    <text evidence="2">The sequence shown here is derived from an EMBL/GenBank/DDBJ whole genome shotgun (WGS) entry which is preliminary data.</text>
</comment>
<name>A0ABU6XE39_9FABA</name>
<reference evidence="2 3" key="1">
    <citation type="journal article" date="2023" name="Plants (Basel)">
        <title>Bridging the Gap: Combining Genomics and Transcriptomics Approaches to Understand Stylosanthes scabra, an Orphan Legume from the Brazilian Caatinga.</title>
        <authorList>
            <person name="Ferreira-Neto J.R.C."/>
            <person name="da Silva M.D."/>
            <person name="Binneck E."/>
            <person name="de Melo N.F."/>
            <person name="da Silva R.H."/>
            <person name="de Melo A.L.T.M."/>
            <person name="Pandolfi V."/>
            <person name="Bustamante F.O."/>
            <person name="Brasileiro-Vidal A.C."/>
            <person name="Benko-Iseppon A.M."/>
        </authorList>
    </citation>
    <scope>NUCLEOTIDE SEQUENCE [LARGE SCALE GENOMIC DNA]</scope>
    <source>
        <tissue evidence="2">Leaves</tissue>
    </source>
</reference>
<dbReference type="Proteomes" id="UP001341840">
    <property type="component" value="Unassembled WGS sequence"/>
</dbReference>
<dbReference type="EMBL" id="JASCZI010211729">
    <property type="protein sequence ID" value="MED6196252.1"/>
    <property type="molecule type" value="Genomic_DNA"/>
</dbReference>
<evidence type="ECO:0000313" key="2">
    <source>
        <dbReference type="EMBL" id="MED6196252.1"/>
    </source>
</evidence>
<proteinExistence type="predicted"/>
<feature type="compositionally biased region" description="Polar residues" evidence="1">
    <location>
        <begin position="163"/>
        <end position="173"/>
    </location>
</feature>
<evidence type="ECO:0000313" key="3">
    <source>
        <dbReference type="Proteomes" id="UP001341840"/>
    </source>
</evidence>
<sequence length="740" mass="84028">MRGPLIKLEPRDSRMLVKKEASYPEDKRNRAERRWKRRGLSFNVDSNPNCFASAARITVKSCGDVAFLSDNDVHMVDDDEVDEDYKILLDRRRRRSEIYDDVYMIDLDEADEDYRTLLDGRSEISDVISNIENDEEDEDFRQFLDTIDLSDDDHDSDQRSEGNSEVSSESMHNQHVDISYGGKEKELEETGDALESQHVLETERGASIEITGEDVDEDYAAFLNSKTADGLVPSHVENNPLVLNHAFDNTNMQCDVNKEQTGNKSECDHNLDYERGPFDERPSSDDSVVPKNNCNTGLDSHNVDEDYQMFLTSGRMVDESLQPGSEAGRRSSIMNESQVSDHAFGNPSVQFDVVEEHTVDPVESDQTERGPFIRKKCSDDSIAPKNYCNDEQESDNIDEDYKIFLNSIPSYSGTDESLMSREVGSESDGRSSCIKSSSQVSDPAYRTPEGQCNVGNEQIGGPLESQQSLETEGASFDRSPHLNVSGVSMRNSESMVDCDEDYERFLNSYMVDDDGPMTVRVESGEKVKSSNVRNNSQASDQAFVTPDSKQQFQSSVTADGNLLHMQDNNITKTCMADTDRSCSDSDVILLEPDEIGENNPFIFSKAFDSSYFENETNPTDRGKLSLSTHSELRTRLMKDLNRPYNQEEHDKLLDLLHIQLHKERHMESRRGLVKPYHSHGVNKSYFELYPDLALAINKFKEPHKVLILLRGFFFWLQNLTHEGVTMRWIEESCLDICGRM</sequence>
<dbReference type="PANTHER" id="PTHR34194">
    <property type="entry name" value="F14J8.16 PROTEIN"/>
    <property type="match status" value="1"/>
</dbReference>